<name>A0AA86RAT3_9EUKA</name>
<keyword evidence="4 6" id="KW-1133">Transmembrane helix</keyword>
<dbReference type="PANTHER" id="PTHR10783">
    <property type="entry name" value="XENOTROPIC AND POLYTROPIC RETROVIRUS RECEPTOR 1-RELATED"/>
    <property type="match status" value="1"/>
</dbReference>
<proteinExistence type="inferred from homology"/>
<dbReference type="Pfam" id="PF03124">
    <property type="entry name" value="EXS"/>
    <property type="match status" value="1"/>
</dbReference>
<evidence type="ECO:0000256" key="6">
    <source>
        <dbReference type="SAM" id="Phobius"/>
    </source>
</evidence>
<dbReference type="GO" id="GO:0005886">
    <property type="term" value="C:plasma membrane"/>
    <property type="evidence" value="ECO:0007669"/>
    <property type="project" value="TreeGrafter"/>
</dbReference>
<evidence type="ECO:0000259" key="7">
    <source>
        <dbReference type="PROSITE" id="PS51380"/>
    </source>
</evidence>
<feature type="transmembrane region" description="Helical" evidence="6">
    <location>
        <begin position="299"/>
        <end position="323"/>
    </location>
</feature>
<sequence>MSQIEEPAAQPIVTEWAAQYVDTSQFEYLITKLSELADIEKKNQKSSNYNSILLGQMYNELENKFWTKMEKDLEKIDSFYQSELKTGTKRVQEIKAIINSNKLNQQQNLAIVEENVTETYRGLDLLINYCQQNALQIRKLVRHWDANNPHTQLGSQVIKNKLAQHAFSEPDEIEGLKEKLEAALALLLDVNIKEAKNKLTKVYSPTSNIKKKAKMQASCGIAIGITAVLFLAYCQVMFEWPRTEDIKLTMTASSTLLLRTQFTISFLIICYGLLVKLCEHTHINYIYLFEIPQTDHVTGSAEILVIGLTYWSIASVFGILAAASSAGAEHLIPLPFGNYISQLAVKLDPDFWVLLTTMLHFIVLYYSMLDIMNGQNAPLKHLMVVMYKTVTPWAHPVNIANFYCGTLTTSLVRAIKDVTKIITKSQANDFFLCALSAYPSLIRVMQCYIKSKPGRKFYPHLMNASINGLGIIGCFLTAGPIINKKGPLFWIIFCVRIVEITGKIYWDFCEDGGLFTGGTGVKEFKDKRTKWQYGHFCKRPSFVPLSWLVIHVVHNLISRLLWIPDVIWNKSPVLTDYIYVSTMALNEILRRYFWAFVRLDNQQATNCENYLATRYVPILLDDQSGKKVVGMTENTNANAEMAQPERLSFVRPQTASTVMQRIGSTNATIGQDIFEDAKAAADEDSGQLHNNEFNSPSKLMQSIDYQKVEDLENLSDLLDDL</sequence>
<evidence type="ECO:0000256" key="5">
    <source>
        <dbReference type="ARBA" id="ARBA00023136"/>
    </source>
</evidence>
<dbReference type="Proteomes" id="UP001642409">
    <property type="component" value="Unassembled WGS sequence"/>
</dbReference>
<gene>
    <name evidence="9" type="ORF">HINF_LOCUS52420</name>
    <name evidence="10" type="ORF">HINF_LOCUS69090</name>
</gene>
<dbReference type="InterPro" id="IPR004331">
    <property type="entry name" value="SPX_dom"/>
</dbReference>
<comment type="subcellular location">
    <subcellularLocation>
        <location evidence="1">Membrane</location>
        <topology evidence="1">Multi-pass membrane protein</topology>
    </subcellularLocation>
</comment>
<comment type="caution">
    <text evidence="9">The sequence shown here is derived from an EMBL/GenBank/DDBJ whole genome shotgun (WGS) entry which is preliminary data.</text>
</comment>
<evidence type="ECO:0000259" key="8">
    <source>
        <dbReference type="PROSITE" id="PS51382"/>
    </source>
</evidence>
<keyword evidence="3 6" id="KW-0812">Transmembrane</keyword>
<accession>A0AA86RAT3</accession>
<feature type="transmembrane region" description="Helical" evidence="6">
    <location>
        <begin position="351"/>
        <end position="369"/>
    </location>
</feature>
<dbReference type="InterPro" id="IPR004342">
    <property type="entry name" value="EXS_C"/>
</dbReference>
<reference evidence="10 11" key="2">
    <citation type="submission" date="2024-07" db="EMBL/GenBank/DDBJ databases">
        <authorList>
            <person name="Akdeniz Z."/>
        </authorList>
    </citation>
    <scope>NUCLEOTIDE SEQUENCE [LARGE SCALE GENOMIC DNA]</scope>
</reference>
<evidence type="ECO:0000256" key="4">
    <source>
        <dbReference type="ARBA" id="ARBA00022989"/>
    </source>
</evidence>
<dbReference type="EMBL" id="CATOUU010000982">
    <property type="protein sequence ID" value="CAI9964775.1"/>
    <property type="molecule type" value="Genomic_DNA"/>
</dbReference>
<evidence type="ECO:0000256" key="1">
    <source>
        <dbReference type="ARBA" id="ARBA00004141"/>
    </source>
</evidence>
<organism evidence="9">
    <name type="scientific">Hexamita inflata</name>
    <dbReference type="NCBI Taxonomy" id="28002"/>
    <lineage>
        <taxon>Eukaryota</taxon>
        <taxon>Metamonada</taxon>
        <taxon>Diplomonadida</taxon>
        <taxon>Hexamitidae</taxon>
        <taxon>Hexamitinae</taxon>
        <taxon>Hexamita</taxon>
    </lineage>
</organism>
<keyword evidence="11" id="KW-1185">Reference proteome</keyword>
<evidence type="ECO:0000313" key="9">
    <source>
        <dbReference type="EMBL" id="CAI9964775.1"/>
    </source>
</evidence>
<feature type="domain" description="SPX" evidence="8">
    <location>
        <begin position="1"/>
        <end position="158"/>
    </location>
</feature>
<feature type="domain" description="EXS" evidence="7">
    <location>
        <begin position="423"/>
        <end position="630"/>
    </location>
</feature>
<dbReference type="GO" id="GO:0000822">
    <property type="term" value="F:inositol hexakisphosphate binding"/>
    <property type="evidence" value="ECO:0007669"/>
    <property type="project" value="TreeGrafter"/>
</dbReference>
<evidence type="ECO:0000256" key="3">
    <source>
        <dbReference type="ARBA" id="ARBA00022692"/>
    </source>
</evidence>
<dbReference type="EMBL" id="CAXDID020000498">
    <property type="protein sequence ID" value="CAL6097540.1"/>
    <property type="molecule type" value="Genomic_DNA"/>
</dbReference>
<comment type="similarity">
    <text evidence="2">Belongs to the SYG1 (TC 2.A.94) family.</text>
</comment>
<feature type="transmembrane region" description="Helical" evidence="6">
    <location>
        <begin position="461"/>
        <end position="482"/>
    </location>
</feature>
<dbReference type="PROSITE" id="PS51382">
    <property type="entry name" value="SPX"/>
    <property type="match status" value="1"/>
</dbReference>
<dbReference type="PROSITE" id="PS51380">
    <property type="entry name" value="EXS"/>
    <property type="match status" value="1"/>
</dbReference>
<protein>
    <submittedName>
        <fullName evidence="9">EXS family protein</fullName>
    </submittedName>
    <submittedName>
        <fullName evidence="10">EXS_family protein</fullName>
    </submittedName>
</protein>
<dbReference type="GO" id="GO:0005794">
    <property type="term" value="C:Golgi apparatus"/>
    <property type="evidence" value="ECO:0007669"/>
    <property type="project" value="TreeGrafter"/>
</dbReference>
<feature type="transmembrane region" description="Helical" evidence="6">
    <location>
        <begin position="258"/>
        <end position="278"/>
    </location>
</feature>
<evidence type="ECO:0000313" key="11">
    <source>
        <dbReference type="Proteomes" id="UP001642409"/>
    </source>
</evidence>
<dbReference type="CDD" id="cd14447">
    <property type="entry name" value="SPX"/>
    <property type="match status" value="1"/>
</dbReference>
<dbReference type="PANTHER" id="PTHR10783:SF103">
    <property type="entry name" value="SOLUTE CARRIER FAMILY 53 MEMBER 1"/>
    <property type="match status" value="1"/>
</dbReference>
<keyword evidence="5 6" id="KW-0472">Membrane</keyword>
<dbReference type="GO" id="GO:0006817">
    <property type="term" value="P:phosphate ion transport"/>
    <property type="evidence" value="ECO:0007669"/>
    <property type="project" value="TreeGrafter"/>
</dbReference>
<evidence type="ECO:0000256" key="2">
    <source>
        <dbReference type="ARBA" id="ARBA00009665"/>
    </source>
</evidence>
<dbReference type="GO" id="GO:0016036">
    <property type="term" value="P:cellular response to phosphate starvation"/>
    <property type="evidence" value="ECO:0007669"/>
    <property type="project" value="TreeGrafter"/>
</dbReference>
<evidence type="ECO:0000313" key="10">
    <source>
        <dbReference type="EMBL" id="CAL6097540.1"/>
    </source>
</evidence>
<reference evidence="9" key="1">
    <citation type="submission" date="2023-06" db="EMBL/GenBank/DDBJ databases">
        <authorList>
            <person name="Kurt Z."/>
        </authorList>
    </citation>
    <scope>NUCLEOTIDE SEQUENCE</scope>
</reference>
<dbReference type="AlphaFoldDB" id="A0AA86RAT3"/>
<feature type="transmembrane region" description="Helical" evidence="6">
    <location>
        <begin position="217"/>
        <end position="238"/>
    </location>
</feature>